<name>A0A5B1LYD7_9ACTN</name>
<evidence type="ECO:0000313" key="3">
    <source>
        <dbReference type="EMBL" id="KAA1425566.1"/>
    </source>
</evidence>
<dbReference type="GO" id="GO:0005829">
    <property type="term" value="C:cytosol"/>
    <property type="evidence" value="ECO:0007669"/>
    <property type="project" value="TreeGrafter"/>
</dbReference>
<reference evidence="3 4" key="2">
    <citation type="submission" date="2019-09" db="EMBL/GenBank/DDBJ databases">
        <authorList>
            <person name="Jin C."/>
        </authorList>
    </citation>
    <scope>NUCLEOTIDE SEQUENCE [LARGE SCALE GENOMIC DNA]</scope>
    <source>
        <strain evidence="3 4">BN140041</strain>
    </source>
</reference>
<sequence>MKAVVYRQNGPSSVLEVCERPQPRVAHDEVLVRLARAGVNPTDWKGRLLSPPAFDEVTPGEDGAGTVVEVGPGVGSHQVGDRVWVMLAQHERPYGTAAELVAIPERRAVPLPDAASFDLGASLGIPAVTAHCALTSGRVSELGPDALRDQWVLVAGGAGAVGNAAIQLARWAGATVIATVSSPAKGALATAAGAHHVLDYREPDTTAEIAALAPSGIDLVVEVAPEVNRDLDLQVIANGGTIAVYGTEGGPTVSIPVRDAWSKNCRYRFLLVYELEERDLRAAADAINAAIADQAFDVGEHHGLPLRHFDLEQTADAHDAVEAGVVGKVLIDLDSAPRSS</sequence>
<dbReference type="InterPro" id="IPR011032">
    <property type="entry name" value="GroES-like_sf"/>
</dbReference>
<dbReference type="SUPFAM" id="SSF50129">
    <property type="entry name" value="GroES-like"/>
    <property type="match status" value="1"/>
</dbReference>
<dbReference type="AlphaFoldDB" id="A0A5B1LYD7"/>
<dbReference type="RefSeq" id="WP_149751752.1">
    <property type="nucleotide sequence ID" value="NZ_VUJW01000011.1"/>
</dbReference>
<dbReference type="Pfam" id="PF00107">
    <property type="entry name" value="ADH_zinc_N"/>
    <property type="match status" value="1"/>
</dbReference>
<dbReference type="InterPro" id="IPR036291">
    <property type="entry name" value="NAD(P)-bd_dom_sf"/>
</dbReference>
<evidence type="ECO:0000256" key="1">
    <source>
        <dbReference type="ARBA" id="ARBA00022857"/>
    </source>
</evidence>
<dbReference type="InterPro" id="IPR051603">
    <property type="entry name" value="Zinc-ADH_QOR/CCCR"/>
</dbReference>
<feature type="domain" description="Enoyl reductase (ER)" evidence="2">
    <location>
        <begin position="10"/>
        <end position="331"/>
    </location>
</feature>
<proteinExistence type="predicted"/>
<reference evidence="3 4" key="1">
    <citation type="submission" date="2019-09" db="EMBL/GenBank/DDBJ databases">
        <title>Nocardioides panacisoli sp. nov., isolated from the soil of a ginseng field.</title>
        <authorList>
            <person name="Cho C."/>
        </authorList>
    </citation>
    <scope>NUCLEOTIDE SEQUENCE [LARGE SCALE GENOMIC DNA]</scope>
    <source>
        <strain evidence="3 4">BN140041</strain>
    </source>
</reference>
<dbReference type="GO" id="GO:0003960">
    <property type="term" value="F:quinone reductase (NADPH) activity"/>
    <property type="evidence" value="ECO:0007669"/>
    <property type="project" value="TreeGrafter"/>
</dbReference>
<dbReference type="SMART" id="SM00829">
    <property type="entry name" value="PKS_ER"/>
    <property type="match status" value="1"/>
</dbReference>
<evidence type="ECO:0000313" key="4">
    <source>
        <dbReference type="Proteomes" id="UP000324351"/>
    </source>
</evidence>
<dbReference type="EMBL" id="VUJW01000011">
    <property type="protein sequence ID" value="KAA1425566.1"/>
    <property type="molecule type" value="Genomic_DNA"/>
</dbReference>
<keyword evidence="4" id="KW-1185">Reference proteome</keyword>
<dbReference type="GO" id="GO:0070402">
    <property type="term" value="F:NADPH binding"/>
    <property type="evidence" value="ECO:0007669"/>
    <property type="project" value="TreeGrafter"/>
</dbReference>
<dbReference type="Pfam" id="PF08240">
    <property type="entry name" value="ADH_N"/>
    <property type="match status" value="1"/>
</dbReference>
<dbReference type="Gene3D" id="3.90.180.10">
    <property type="entry name" value="Medium-chain alcohol dehydrogenases, catalytic domain"/>
    <property type="match status" value="1"/>
</dbReference>
<dbReference type="SUPFAM" id="SSF51735">
    <property type="entry name" value="NAD(P)-binding Rossmann-fold domains"/>
    <property type="match status" value="1"/>
</dbReference>
<keyword evidence="1" id="KW-0521">NADP</keyword>
<dbReference type="InterPro" id="IPR013154">
    <property type="entry name" value="ADH-like_N"/>
</dbReference>
<dbReference type="InterPro" id="IPR020843">
    <property type="entry name" value="ER"/>
</dbReference>
<protein>
    <submittedName>
        <fullName evidence="3">NADPH:quinone reductase</fullName>
    </submittedName>
</protein>
<gene>
    <name evidence="3" type="ORF">F0U47_17380</name>
</gene>
<dbReference type="CDD" id="cd08253">
    <property type="entry name" value="zeta_crystallin"/>
    <property type="match status" value="1"/>
</dbReference>
<evidence type="ECO:0000259" key="2">
    <source>
        <dbReference type="SMART" id="SM00829"/>
    </source>
</evidence>
<accession>A0A5B1LYD7</accession>
<dbReference type="GO" id="GO:0003730">
    <property type="term" value="F:mRNA 3'-UTR binding"/>
    <property type="evidence" value="ECO:0007669"/>
    <property type="project" value="TreeGrafter"/>
</dbReference>
<organism evidence="3 4">
    <name type="scientific">Nocardioides antri</name>
    <dbReference type="NCBI Taxonomy" id="2607659"/>
    <lineage>
        <taxon>Bacteria</taxon>
        <taxon>Bacillati</taxon>
        <taxon>Actinomycetota</taxon>
        <taxon>Actinomycetes</taxon>
        <taxon>Propionibacteriales</taxon>
        <taxon>Nocardioidaceae</taxon>
        <taxon>Nocardioides</taxon>
    </lineage>
</organism>
<dbReference type="Gene3D" id="3.40.50.720">
    <property type="entry name" value="NAD(P)-binding Rossmann-like Domain"/>
    <property type="match status" value="1"/>
</dbReference>
<dbReference type="Proteomes" id="UP000324351">
    <property type="component" value="Unassembled WGS sequence"/>
</dbReference>
<dbReference type="InterPro" id="IPR013149">
    <property type="entry name" value="ADH-like_C"/>
</dbReference>
<comment type="caution">
    <text evidence="3">The sequence shown here is derived from an EMBL/GenBank/DDBJ whole genome shotgun (WGS) entry which is preliminary data.</text>
</comment>
<dbReference type="PANTHER" id="PTHR44154">
    <property type="entry name" value="QUINONE OXIDOREDUCTASE"/>
    <property type="match status" value="1"/>
</dbReference>
<dbReference type="PANTHER" id="PTHR44154:SF1">
    <property type="entry name" value="QUINONE OXIDOREDUCTASE"/>
    <property type="match status" value="1"/>
</dbReference>